<dbReference type="PANTHER" id="PTHR22970:SF14">
    <property type="entry name" value="AT-RICH INTERACTIVE DOMAIN-CONTAINING PROTEIN 2"/>
    <property type="match status" value="1"/>
</dbReference>
<dbReference type="CDD" id="cd16866">
    <property type="entry name" value="ARID_ARID2"/>
    <property type="match status" value="1"/>
</dbReference>
<protein>
    <recommendedName>
        <fullName evidence="4">ARID domain-containing protein</fullName>
    </recommendedName>
</protein>
<evidence type="ECO:0000313" key="5">
    <source>
        <dbReference type="EMBL" id="EDO39168.1"/>
    </source>
</evidence>
<keyword evidence="2" id="KW-0804">Transcription</keyword>
<dbReference type="PROSITE" id="PS51011">
    <property type="entry name" value="ARID"/>
    <property type="match status" value="1"/>
</dbReference>
<name>A7SAR7_NEMVE</name>
<evidence type="ECO:0000259" key="4">
    <source>
        <dbReference type="PROSITE" id="PS51011"/>
    </source>
</evidence>
<dbReference type="Gene3D" id="1.10.150.60">
    <property type="entry name" value="ARID DNA-binding domain"/>
    <property type="match status" value="1"/>
</dbReference>
<dbReference type="SUPFAM" id="SSF46774">
    <property type="entry name" value="ARID-like"/>
    <property type="match status" value="1"/>
</dbReference>
<proteinExistence type="predicted"/>
<evidence type="ECO:0000256" key="2">
    <source>
        <dbReference type="ARBA" id="ARBA00023163"/>
    </source>
</evidence>
<dbReference type="STRING" id="45351.A7SAR7"/>
<keyword evidence="6" id="KW-1185">Reference proteome</keyword>
<accession>A7SAR7</accession>
<dbReference type="SMART" id="SM00501">
    <property type="entry name" value="BRIGHT"/>
    <property type="match status" value="1"/>
</dbReference>
<dbReference type="HOGENOM" id="CLU_1323798_0_0_1"/>
<dbReference type="PANTHER" id="PTHR22970">
    <property type="entry name" value="AT-RICH INTERACTIVE DOMAIN-CONTAINING PROTEIN 2"/>
    <property type="match status" value="1"/>
</dbReference>
<dbReference type="SMART" id="SM01014">
    <property type="entry name" value="ARID"/>
    <property type="match status" value="1"/>
</dbReference>
<feature type="domain" description="ARID" evidence="4">
    <location>
        <begin position="13"/>
        <end position="105"/>
    </location>
</feature>
<dbReference type="InterPro" id="IPR052406">
    <property type="entry name" value="Chromatin_Remodeling_Comp"/>
</dbReference>
<dbReference type="InterPro" id="IPR001606">
    <property type="entry name" value="ARID_dom"/>
</dbReference>
<gene>
    <name evidence="5" type="ORF">NEMVEDRAFT_v1g42971</name>
</gene>
<sequence>MAKELGLDASAYEREYNNFMTKLKKFHDSKGTPFRRLPWLGGQFLDLFLLYKKVTDHGGWVKVTEDKKWRDIAEFFNLPSTCTNAAFALRQHYARYLEAYERINFFGEDAEDVLASGRPNTPISMAPYIAPDFSDYSKYFYSFCVCFADENRNFEKLVLSLQCGLPNEVDFAINICMLLSNVSNSVFNLTKAPAVIDMLLAHVGVFGE</sequence>
<dbReference type="Proteomes" id="UP000001593">
    <property type="component" value="Unassembled WGS sequence"/>
</dbReference>
<dbReference type="GO" id="GO:0003677">
    <property type="term" value="F:DNA binding"/>
    <property type="evidence" value="ECO:0007669"/>
    <property type="project" value="InterPro"/>
</dbReference>
<dbReference type="Pfam" id="PF01388">
    <property type="entry name" value="ARID"/>
    <property type="match status" value="1"/>
</dbReference>
<keyword evidence="3" id="KW-0539">Nucleus</keyword>
<dbReference type="PhylomeDB" id="A7SAR7"/>
<reference evidence="5 6" key="1">
    <citation type="journal article" date="2007" name="Science">
        <title>Sea anemone genome reveals ancestral eumetazoan gene repertoire and genomic organization.</title>
        <authorList>
            <person name="Putnam N.H."/>
            <person name="Srivastava M."/>
            <person name="Hellsten U."/>
            <person name="Dirks B."/>
            <person name="Chapman J."/>
            <person name="Salamov A."/>
            <person name="Terry A."/>
            <person name="Shapiro H."/>
            <person name="Lindquist E."/>
            <person name="Kapitonov V.V."/>
            <person name="Jurka J."/>
            <person name="Genikhovich G."/>
            <person name="Grigoriev I.V."/>
            <person name="Lucas S.M."/>
            <person name="Steele R.E."/>
            <person name="Finnerty J.R."/>
            <person name="Technau U."/>
            <person name="Martindale M.Q."/>
            <person name="Rokhsar D.S."/>
        </authorList>
    </citation>
    <scope>NUCLEOTIDE SEQUENCE [LARGE SCALE GENOMIC DNA]</scope>
    <source>
        <strain evidence="6">CH2 X CH6</strain>
    </source>
</reference>
<evidence type="ECO:0000313" key="6">
    <source>
        <dbReference type="Proteomes" id="UP000001593"/>
    </source>
</evidence>
<keyword evidence="1" id="KW-0805">Transcription regulation</keyword>
<dbReference type="InParanoid" id="A7SAR7"/>
<dbReference type="InterPro" id="IPR036431">
    <property type="entry name" value="ARID_dom_sf"/>
</dbReference>
<dbReference type="OMA" id="KCANACV"/>
<organism evidence="5 6">
    <name type="scientific">Nematostella vectensis</name>
    <name type="common">Starlet sea anemone</name>
    <dbReference type="NCBI Taxonomy" id="45351"/>
    <lineage>
        <taxon>Eukaryota</taxon>
        <taxon>Metazoa</taxon>
        <taxon>Cnidaria</taxon>
        <taxon>Anthozoa</taxon>
        <taxon>Hexacorallia</taxon>
        <taxon>Actiniaria</taxon>
        <taxon>Edwardsiidae</taxon>
        <taxon>Nematostella</taxon>
    </lineage>
</organism>
<feature type="non-terminal residue" evidence="5">
    <location>
        <position position="208"/>
    </location>
</feature>
<dbReference type="EMBL" id="DS469611">
    <property type="protein sequence ID" value="EDO39168.1"/>
    <property type="molecule type" value="Genomic_DNA"/>
</dbReference>
<evidence type="ECO:0000256" key="3">
    <source>
        <dbReference type="ARBA" id="ARBA00023242"/>
    </source>
</evidence>
<dbReference type="AlphaFoldDB" id="A7SAR7"/>
<dbReference type="eggNOG" id="KOG2312">
    <property type="taxonomic scope" value="Eukaryota"/>
</dbReference>
<evidence type="ECO:0000256" key="1">
    <source>
        <dbReference type="ARBA" id="ARBA00023015"/>
    </source>
</evidence>